<accession>A0A3N5Y0D1</accession>
<dbReference type="PIRSF" id="PIRSF005413">
    <property type="entry name" value="COX11"/>
    <property type="match status" value="1"/>
</dbReference>
<reference evidence="11 12" key="1">
    <citation type="submission" date="2018-11" db="EMBL/GenBank/DDBJ databases">
        <authorList>
            <person name="Ye M.-Q."/>
            <person name="Du Z.-J."/>
        </authorList>
    </citation>
    <scope>NUCLEOTIDE SEQUENCE [LARGE SCALE GENOMIC DNA]</scope>
    <source>
        <strain evidence="11 12">U0105</strain>
    </source>
</reference>
<dbReference type="Proteomes" id="UP000275281">
    <property type="component" value="Unassembled WGS sequence"/>
</dbReference>
<dbReference type="GO" id="GO:0005507">
    <property type="term" value="F:copper ion binding"/>
    <property type="evidence" value="ECO:0007669"/>
    <property type="project" value="InterPro"/>
</dbReference>
<evidence type="ECO:0000256" key="8">
    <source>
        <dbReference type="ARBA" id="ARBA00023008"/>
    </source>
</evidence>
<evidence type="ECO:0000313" key="11">
    <source>
        <dbReference type="EMBL" id="RPJ66520.1"/>
    </source>
</evidence>
<comment type="subcellular location">
    <subcellularLocation>
        <location evidence="2">Cell inner membrane</location>
        <topology evidence="2">Single-pass type II membrane protein</topology>
        <orientation evidence="2">Periplasmic side</orientation>
    </subcellularLocation>
</comment>
<dbReference type="SUPFAM" id="SSF110111">
    <property type="entry name" value="Ctag/Cox11"/>
    <property type="match status" value="1"/>
</dbReference>
<evidence type="ECO:0000256" key="9">
    <source>
        <dbReference type="ARBA" id="ARBA00023136"/>
    </source>
</evidence>
<dbReference type="RefSeq" id="WP_124027878.1">
    <property type="nucleotide sequence ID" value="NZ_JBHRSN010000006.1"/>
</dbReference>
<keyword evidence="9 10" id="KW-0472">Membrane</keyword>
<proteinExistence type="inferred from homology"/>
<evidence type="ECO:0000256" key="4">
    <source>
        <dbReference type="ARBA" id="ARBA00015384"/>
    </source>
</evidence>
<dbReference type="PANTHER" id="PTHR21320">
    <property type="entry name" value="CYTOCHROME C OXIDASE ASSEMBLY PROTEIN COX11-RELATED"/>
    <property type="match status" value="1"/>
</dbReference>
<keyword evidence="7 10" id="KW-1133">Transmembrane helix</keyword>
<evidence type="ECO:0000256" key="1">
    <source>
        <dbReference type="ARBA" id="ARBA00004007"/>
    </source>
</evidence>
<dbReference type="Gene3D" id="2.60.370.10">
    <property type="entry name" value="Ctag/Cox11"/>
    <property type="match status" value="1"/>
</dbReference>
<evidence type="ECO:0000313" key="12">
    <source>
        <dbReference type="Proteomes" id="UP000275281"/>
    </source>
</evidence>
<dbReference type="InterPro" id="IPR007533">
    <property type="entry name" value="Cyt_c_oxidase_assmbl_CtaG"/>
</dbReference>
<dbReference type="GO" id="GO:0005886">
    <property type="term" value="C:plasma membrane"/>
    <property type="evidence" value="ECO:0007669"/>
    <property type="project" value="UniProtKB-SubCell"/>
</dbReference>
<dbReference type="Pfam" id="PF04442">
    <property type="entry name" value="CtaG_Cox11"/>
    <property type="match status" value="1"/>
</dbReference>
<dbReference type="PANTHER" id="PTHR21320:SF3">
    <property type="entry name" value="CYTOCHROME C OXIDASE ASSEMBLY PROTEIN COX11, MITOCHONDRIAL-RELATED"/>
    <property type="match status" value="1"/>
</dbReference>
<keyword evidence="5 10" id="KW-0812">Transmembrane</keyword>
<gene>
    <name evidence="11" type="ORF">DRW07_10550</name>
</gene>
<protein>
    <recommendedName>
        <fullName evidence="4">Cytochrome c oxidase assembly protein CtaG</fullName>
    </recommendedName>
</protein>
<organism evidence="11 12">
    <name type="scientific">Alteromonas sediminis</name>
    <dbReference type="NCBI Taxonomy" id="2259342"/>
    <lineage>
        <taxon>Bacteria</taxon>
        <taxon>Pseudomonadati</taxon>
        <taxon>Pseudomonadota</taxon>
        <taxon>Gammaproteobacteria</taxon>
        <taxon>Alteromonadales</taxon>
        <taxon>Alteromonadaceae</taxon>
        <taxon>Alteromonas/Salinimonas group</taxon>
        <taxon>Alteromonas</taxon>
    </lineage>
</organism>
<sequence>MALQSENHNMVFRLVIITCAMFGFGFAMVPLYDVFCDITGINGKTNETAVVYSAPEIDTSREVAVEFITRTHKGMPWEFSATTQRIVVHPGELNTVEFYVRNPARRDIVAQAIPSVSPGTAALYLNKTECFCFNHQPLAAGEEALMPMQFYVDPQIPDDVTVFTVQYTLFDVTARADDPKSLDNPFLSGSNAE</sequence>
<name>A0A3N5Y0D1_9ALTE</name>
<evidence type="ECO:0000256" key="3">
    <source>
        <dbReference type="ARBA" id="ARBA00009620"/>
    </source>
</evidence>
<dbReference type="NCBIfam" id="NF003465">
    <property type="entry name" value="PRK05089.1"/>
    <property type="match status" value="1"/>
</dbReference>
<comment type="caution">
    <text evidence="11">The sequence shown here is derived from an EMBL/GenBank/DDBJ whole genome shotgun (WGS) entry which is preliminary data.</text>
</comment>
<keyword evidence="6" id="KW-0735">Signal-anchor</keyword>
<dbReference type="InterPro" id="IPR023471">
    <property type="entry name" value="CtaG/Cox11_dom_sf"/>
</dbReference>
<evidence type="ECO:0000256" key="6">
    <source>
        <dbReference type="ARBA" id="ARBA00022968"/>
    </source>
</evidence>
<dbReference type="EMBL" id="RPOK01000003">
    <property type="protein sequence ID" value="RPJ66520.1"/>
    <property type="molecule type" value="Genomic_DNA"/>
</dbReference>
<keyword evidence="8" id="KW-0186">Copper</keyword>
<evidence type="ECO:0000256" key="5">
    <source>
        <dbReference type="ARBA" id="ARBA00022692"/>
    </source>
</evidence>
<comment type="function">
    <text evidence="1">Exerts its effect at some terminal stage of cytochrome c oxidase synthesis, probably by being involved in the insertion of the copper B into subunit I.</text>
</comment>
<comment type="similarity">
    <text evidence="3">Belongs to the COX11/CtaG family.</text>
</comment>
<dbReference type="AlphaFoldDB" id="A0A3N5Y0D1"/>
<evidence type="ECO:0000256" key="7">
    <source>
        <dbReference type="ARBA" id="ARBA00022989"/>
    </source>
</evidence>
<feature type="transmembrane region" description="Helical" evidence="10">
    <location>
        <begin position="12"/>
        <end position="32"/>
    </location>
</feature>
<evidence type="ECO:0000256" key="10">
    <source>
        <dbReference type="SAM" id="Phobius"/>
    </source>
</evidence>
<evidence type="ECO:0000256" key="2">
    <source>
        <dbReference type="ARBA" id="ARBA00004382"/>
    </source>
</evidence>
<keyword evidence="12" id="KW-1185">Reference proteome</keyword>
<dbReference type="OrthoDB" id="9804841at2"/>